<proteinExistence type="predicted"/>
<dbReference type="EMBL" id="JANBVB010000101">
    <property type="protein sequence ID" value="KAJ2897663.1"/>
    <property type="molecule type" value="Genomic_DNA"/>
</dbReference>
<accession>A0ACC1M7F6</accession>
<keyword evidence="2" id="KW-1185">Reference proteome</keyword>
<gene>
    <name evidence="1" type="ORF">IWW38_001635</name>
</gene>
<comment type="caution">
    <text evidence="1">The sequence shown here is derived from an EMBL/GenBank/DDBJ whole genome shotgun (WGS) entry which is preliminary data.</text>
</comment>
<sequence>MGISTQLYAKKLNITLNALDVYSGAALNALLSKDNADLSFPVVRSLSFTLDKPTAEDQAGDATPADFESNIDAFIQRVKQLVPKVKKAAVSFTSFPDNGIHYPVQQISVLVAQLSRLSADIDYSLSYQPVDLDLQLSGLTSLKYSTNERNNGSGTATILARLNASTLQRLNIGSMEPIGASSLIQNSDGAYVQYPCLLDLDLSGPRDPNAARSVFPDAMPFPHLWRLSMWCTYPFGDDTPFRGNATTLVSLMLFSCPGISRILRTHRVFTPFSHLRLQYVNIRVREDFEPGHFEDDGDYMRFALSIGPNAPVRGLNELLEDSSIQTVIPVLCDHSCIQVLSIFSSNLTVWDAIALVKALPLLTDLRTLTPVLGPLPDGVRKHKLPAYVIENYAPANQRFRCWDFDCRREDNPQGAVRCVLLLALVCPNFDYAAVCFLDRPLFMAYMKDMIVTNGFRPHKTRLRRLLFGGVKNTLPNLKTVLAEP</sequence>
<evidence type="ECO:0000313" key="1">
    <source>
        <dbReference type="EMBL" id="KAJ2897663.1"/>
    </source>
</evidence>
<reference evidence="1" key="1">
    <citation type="submission" date="2022-07" db="EMBL/GenBank/DDBJ databases">
        <title>Phylogenomic reconstructions and comparative analyses of Kickxellomycotina fungi.</title>
        <authorList>
            <person name="Reynolds N.K."/>
            <person name="Stajich J.E."/>
            <person name="Barry K."/>
            <person name="Grigoriev I.V."/>
            <person name="Crous P."/>
            <person name="Smith M.E."/>
        </authorList>
    </citation>
    <scope>NUCLEOTIDE SEQUENCE</scope>
    <source>
        <strain evidence="1">CBS 190363</strain>
    </source>
</reference>
<evidence type="ECO:0000313" key="2">
    <source>
        <dbReference type="Proteomes" id="UP001139981"/>
    </source>
</evidence>
<name>A0ACC1M7F6_9FUNG</name>
<organism evidence="1 2">
    <name type="scientific">Coemansia aciculifera</name>
    <dbReference type="NCBI Taxonomy" id="417176"/>
    <lineage>
        <taxon>Eukaryota</taxon>
        <taxon>Fungi</taxon>
        <taxon>Fungi incertae sedis</taxon>
        <taxon>Zoopagomycota</taxon>
        <taxon>Kickxellomycotina</taxon>
        <taxon>Kickxellomycetes</taxon>
        <taxon>Kickxellales</taxon>
        <taxon>Kickxellaceae</taxon>
        <taxon>Coemansia</taxon>
    </lineage>
</organism>
<protein>
    <submittedName>
        <fullName evidence="1">Uncharacterized protein</fullName>
    </submittedName>
</protein>
<dbReference type="Proteomes" id="UP001139981">
    <property type="component" value="Unassembled WGS sequence"/>
</dbReference>